<dbReference type="GO" id="GO:0046872">
    <property type="term" value="F:metal ion binding"/>
    <property type="evidence" value="ECO:0007669"/>
    <property type="project" value="UniProtKB-KW"/>
</dbReference>
<dbReference type="AlphaFoldDB" id="A0A150IKF7"/>
<keyword evidence="3" id="KW-0408">Iron</keyword>
<evidence type="ECO:0000313" key="8">
    <source>
        <dbReference type="EMBL" id="KYC49863.1"/>
    </source>
</evidence>
<proteinExistence type="predicted"/>
<dbReference type="EMBL" id="LNGF01000025">
    <property type="protein sequence ID" value="KYC47370.1"/>
    <property type="molecule type" value="Genomic_DNA"/>
</dbReference>
<dbReference type="Pfam" id="PF02662">
    <property type="entry name" value="FlpD"/>
    <property type="match status" value="1"/>
</dbReference>
<accession>A0A150IQX7</accession>
<evidence type="ECO:0000313" key="9">
    <source>
        <dbReference type="Proteomes" id="UP000091929"/>
    </source>
</evidence>
<reference evidence="9 10" key="1">
    <citation type="journal article" date="2016" name="ISME J.">
        <title>Chasing the elusive Euryarchaeota class WSA2: genomes reveal a uniquely fastidious methyl-reducing methanogen.</title>
        <authorList>
            <person name="Nobu M.K."/>
            <person name="Narihiro T."/>
            <person name="Kuroda K."/>
            <person name="Mei R."/>
            <person name="Liu W.T."/>
        </authorList>
    </citation>
    <scope>NUCLEOTIDE SEQUENCE [LARGE SCALE GENOMIC DNA]</scope>
    <source>
        <strain evidence="6">B03fssc0709_Meth_Bin005</strain>
        <strain evidence="7">B15fssc0709_Meth_Bin003</strain>
        <strain evidence="8">BMIXfssc0709_Meth_Bin006</strain>
    </source>
</reference>
<dbReference type="Proteomes" id="UP000092403">
    <property type="component" value="Unassembled WGS sequence"/>
</dbReference>
<gene>
    <name evidence="6" type="ORF">APG10_00872</name>
    <name evidence="7" type="ORF">APG11_01209</name>
    <name evidence="8" type="ORF">APG12_01189</name>
</gene>
<evidence type="ECO:0000313" key="6">
    <source>
        <dbReference type="EMBL" id="KYC45427.1"/>
    </source>
</evidence>
<organism evidence="6 10">
    <name type="scientific">Candidatus Methanofastidiosum methylothiophilum</name>
    <dbReference type="NCBI Taxonomy" id="1705564"/>
    <lineage>
        <taxon>Archaea</taxon>
        <taxon>Methanobacteriati</taxon>
        <taxon>Methanobacteriota</taxon>
        <taxon>Stenosarchaea group</taxon>
        <taxon>Candidatus Methanofastidiosia</taxon>
        <taxon>Candidatus Methanofastidiosales</taxon>
        <taxon>Candidatus Methanofastidiosaceae</taxon>
        <taxon>Candidatus Methanofastidiosum</taxon>
    </lineage>
</organism>
<dbReference type="Proteomes" id="UP000092401">
    <property type="component" value="Unassembled WGS sequence"/>
</dbReference>
<keyword evidence="2" id="KW-0560">Oxidoreductase</keyword>
<evidence type="ECO:0000256" key="4">
    <source>
        <dbReference type="ARBA" id="ARBA00023014"/>
    </source>
</evidence>
<evidence type="ECO:0000256" key="1">
    <source>
        <dbReference type="ARBA" id="ARBA00022723"/>
    </source>
</evidence>
<evidence type="ECO:0000256" key="3">
    <source>
        <dbReference type="ARBA" id="ARBA00023004"/>
    </source>
</evidence>
<comment type="caution">
    <text evidence="6">The sequence shown here is derived from an EMBL/GenBank/DDBJ whole genome shotgun (WGS) entry which is preliminary data.</text>
</comment>
<evidence type="ECO:0000259" key="5">
    <source>
        <dbReference type="Pfam" id="PF02662"/>
    </source>
</evidence>
<protein>
    <submittedName>
        <fullName evidence="6">Hydrogenase MvhADGHdrABC F420-non-reducing hydrogenase subunit D</fullName>
    </submittedName>
</protein>
<dbReference type="GO" id="GO:0051536">
    <property type="term" value="F:iron-sulfur cluster binding"/>
    <property type="evidence" value="ECO:0007669"/>
    <property type="project" value="UniProtKB-KW"/>
</dbReference>
<dbReference type="Proteomes" id="UP000091929">
    <property type="component" value="Unassembled WGS sequence"/>
</dbReference>
<accession>A0A150IY07</accession>
<dbReference type="PATRIC" id="fig|1706438.3.peg.1199"/>
<evidence type="ECO:0000313" key="7">
    <source>
        <dbReference type="EMBL" id="KYC47370.1"/>
    </source>
</evidence>
<dbReference type="GO" id="GO:0016491">
    <property type="term" value="F:oxidoreductase activity"/>
    <property type="evidence" value="ECO:0007669"/>
    <property type="project" value="UniProtKB-KW"/>
</dbReference>
<evidence type="ECO:0000313" key="10">
    <source>
        <dbReference type="Proteomes" id="UP000092401"/>
    </source>
</evidence>
<dbReference type="EMBL" id="LNGE01000019">
    <property type="protein sequence ID" value="KYC45427.1"/>
    <property type="molecule type" value="Genomic_DNA"/>
</dbReference>
<keyword evidence="4" id="KW-0411">Iron-sulfur</keyword>
<sequence length="137" mass="15469">MKNFEPNIIGFVCNWCTYAGADLAGTSRYNYPPNVKLIRLMCSGRVDPAFILETFARGADGVFVGGCHIPTDCHYQQGNFKALKRVTMLKKLIEEMGIEPERLEIFWISASEGKKFSEVMTSFTEKIRELGPNPIRV</sequence>
<dbReference type="EMBL" id="LNJC01000024">
    <property type="protein sequence ID" value="KYC49863.1"/>
    <property type="molecule type" value="Genomic_DNA"/>
</dbReference>
<name>A0A150IKF7_9EURY</name>
<accession>A0A150IKF7</accession>
<feature type="domain" description="F420-non-reducing hydrogenase iron-sulfur subunit D" evidence="5">
    <location>
        <begin position="8"/>
        <end position="131"/>
    </location>
</feature>
<dbReference type="InterPro" id="IPR003813">
    <property type="entry name" value="MvhD/FlpD"/>
</dbReference>
<keyword evidence="1" id="KW-0479">Metal-binding</keyword>
<dbReference type="PATRIC" id="fig|1706436.3.peg.883"/>
<evidence type="ECO:0000256" key="2">
    <source>
        <dbReference type="ARBA" id="ARBA00023002"/>
    </source>
</evidence>
<dbReference type="PATRIC" id="fig|1706437.3.peg.1219"/>